<organism evidence="2 3">
    <name type="scientific">Brachybacterium vulturis</name>
    <dbReference type="NCBI Taxonomy" id="2017484"/>
    <lineage>
        <taxon>Bacteria</taxon>
        <taxon>Bacillati</taxon>
        <taxon>Actinomycetota</taxon>
        <taxon>Actinomycetes</taxon>
        <taxon>Micrococcales</taxon>
        <taxon>Dermabacteraceae</taxon>
        <taxon>Brachybacterium</taxon>
    </lineage>
</organism>
<dbReference type="EMBL" id="CP023563">
    <property type="protein sequence ID" value="ATG51417.1"/>
    <property type="molecule type" value="Genomic_DNA"/>
</dbReference>
<accession>A0A291GML9</accession>
<dbReference type="OrthoDB" id="9793039at2"/>
<dbReference type="RefSeq" id="WP_096802544.1">
    <property type="nucleotide sequence ID" value="NZ_CP023563.1"/>
</dbReference>
<proteinExistence type="predicted"/>
<feature type="region of interest" description="Disordered" evidence="1">
    <location>
        <begin position="33"/>
        <end position="62"/>
    </location>
</feature>
<keyword evidence="3" id="KW-1185">Reference proteome</keyword>
<dbReference type="AlphaFoldDB" id="A0A291GML9"/>
<evidence type="ECO:0000313" key="2">
    <source>
        <dbReference type="EMBL" id="ATG51417.1"/>
    </source>
</evidence>
<dbReference type="Proteomes" id="UP000218165">
    <property type="component" value="Chromosome"/>
</dbReference>
<protein>
    <submittedName>
        <fullName evidence="2">Uncharacterized protein</fullName>
    </submittedName>
</protein>
<evidence type="ECO:0000256" key="1">
    <source>
        <dbReference type="SAM" id="MobiDB-lite"/>
    </source>
</evidence>
<dbReference type="KEGG" id="brz:CFK38_07665"/>
<name>A0A291GML9_9MICO</name>
<evidence type="ECO:0000313" key="3">
    <source>
        <dbReference type="Proteomes" id="UP000218165"/>
    </source>
</evidence>
<gene>
    <name evidence="2" type="ORF">CFK38_07665</name>
</gene>
<sequence>MSRTTGSSTWTDLSVLEHGTASVFYRPVCDAQLVPPGAPKEGASFHDAANGPGETASQAQVG</sequence>
<reference evidence="3" key="1">
    <citation type="submission" date="2017-09" db="EMBL/GenBank/DDBJ databases">
        <title>Brachybacterium sp. VM2412.</title>
        <authorList>
            <person name="Tak E.J."/>
            <person name="Bae J.-W."/>
        </authorList>
    </citation>
    <scope>NUCLEOTIDE SEQUENCE [LARGE SCALE GENOMIC DNA]</scope>
    <source>
        <strain evidence="3">VM2412</strain>
    </source>
</reference>